<keyword evidence="4 6" id="KW-0520">NAD</keyword>
<evidence type="ECO:0000256" key="1">
    <source>
        <dbReference type="ARBA" id="ARBA00022741"/>
    </source>
</evidence>
<feature type="domain" description="YjeF C-terminal" evidence="7">
    <location>
        <begin position="5"/>
        <end position="272"/>
    </location>
</feature>
<dbReference type="InterPro" id="IPR029056">
    <property type="entry name" value="Ribokinase-like"/>
</dbReference>
<evidence type="ECO:0000256" key="2">
    <source>
        <dbReference type="ARBA" id="ARBA00022840"/>
    </source>
</evidence>
<evidence type="ECO:0000256" key="6">
    <source>
        <dbReference type="HAMAP-Rule" id="MF_01965"/>
    </source>
</evidence>
<gene>
    <name evidence="6" type="primary">nnrD</name>
    <name evidence="8" type="ORF">ACFQ4P_06175</name>
</gene>
<evidence type="ECO:0000256" key="5">
    <source>
        <dbReference type="ARBA" id="ARBA00023239"/>
    </source>
</evidence>
<proteinExistence type="inferred from homology"/>
<feature type="binding site" evidence="6">
    <location>
        <begin position="186"/>
        <end position="190"/>
    </location>
    <ligand>
        <name>AMP</name>
        <dbReference type="ChEBI" id="CHEBI:456215"/>
    </ligand>
</feature>
<comment type="function">
    <text evidence="6">Catalyzes the dehydration of the S-form of NAD(P)HX at the expense of ADP, which is converted to AMP. Together with NAD(P)HX epimerase, which catalyzes the epimerization of the S- and R-forms, the enzyme allows the repair of both epimers of NAD(P)HX, a damaged form of NAD(P)H that is a result of enzymatic or heat-dependent hydration.</text>
</comment>
<comment type="similarity">
    <text evidence="6">Belongs to the NnrD/CARKD family.</text>
</comment>
<dbReference type="InterPro" id="IPR017953">
    <property type="entry name" value="Carbohydrate_kinase_pred_CS"/>
</dbReference>
<feature type="binding site" evidence="6">
    <location>
        <position position="101"/>
    </location>
    <ligand>
        <name>(6S)-NADPHX</name>
        <dbReference type="ChEBI" id="CHEBI:64076"/>
    </ligand>
</feature>
<dbReference type="SUPFAM" id="SSF53613">
    <property type="entry name" value="Ribokinase-like"/>
    <property type="match status" value="1"/>
</dbReference>
<dbReference type="InterPro" id="IPR000631">
    <property type="entry name" value="CARKD"/>
</dbReference>
<dbReference type="Pfam" id="PF01256">
    <property type="entry name" value="Carb_kinase"/>
    <property type="match status" value="1"/>
</dbReference>
<dbReference type="RefSeq" id="WP_203627716.1">
    <property type="nucleotide sequence ID" value="NZ_BOLQ01000014.1"/>
</dbReference>
<comment type="caution">
    <text evidence="8">The sequence shown here is derived from an EMBL/GenBank/DDBJ whole genome shotgun (WGS) entry which is preliminary data.</text>
</comment>
<dbReference type="HAMAP" id="MF_01965">
    <property type="entry name" value="NADHX_dehydratase"/>
    <property type="match status" value="1"/>
</dbReference>
<dbReference type="PROSITE" id="PS01050">
    <property type="entry name" value="YJEF_C_2"/>
    <property type="match status" value="1"/>
</dbReference>
<feature type="binding site" evidence="6">
    <location>
        <position position="215"/>
    </location>
    <ligand>
        <name>(6S)-NADPHX</name>
        <dbReference type="ChEBI" id="CHEBI:64076"/>
    </ligand>
</feature>
<feature type="binding site" evidence="6">
    <location>
        <position position="152"/>
    </location>
    <ligand>
        <name>(6S)-NADPHX</name>
        <dbReference type="ChEBI" id="CHEBI:64076"/>
    </ligand>
</feature>
<keyword evidence="1 6" id="KW-0547">Nucleotide-binding</keyword>
<accession>A0ABW4CI72</accession>
<keyword evidence="2 6" id="KW-0067">ATP-binding</keyword>
<dbReference type="PANTHER" id="PTHR12592:SF0">
    <property type="entry name" value="ATP-DEPENDENT (S)-NAD(P)H-HYDRATE DEHYDRATASE"/>
    <property type="match status" value="1"/>
</dbReference>
<dbReference type="CDD" id="cd01171">
    <property type="entry name" value="YXKO-related"/>
    <property type="match status" value="1"/>
</dbReference>
<dbReference type="PROSITE" id="PS01049">
    <property type="entry name" value="YJEF_C_1"/>
    <property type="match status" value="1"/>
</dbReference>
<comment type="subunit">
    <text evidence="6">Homotetramer.</text>
</comment>
<dbReference type="Gene3D" id="3.40.1190.20">
    <property type="match status" value="1"/>
</dbReference>
<organism evidence="8 9">
    <name type="scientific">Lacticaseibacillus mingshuiensis</name>
    <dbReference type="NCBI Taxonomy" id="2799574"/>
    <lineage>
        <taxon>Bacteria</taxon>
        <taxon>Bacillati</taxon>
        <taxon>Bacillota</taxon>
        <taxon>Bacilli</taxon>
        <taxon>Lactobacillales</taxon>
        <taxon>Lactobacillaceae</taxon>
        <taxon>Lacticaseibacillus</taxon>
    </lineage>
</organism>
<feature type="binding site" evidence="6">
    <location>
        <position position="40"/>
    </location>
    <ligand>
        <name>(6S)-NADPHX</name>
        <dbReference type="ChEBI" id="CHEBI:64076"/>
    </ligand>
</feature>
<dbReference type="PANTHER" id="PTHR12592">
    <property type="entry name" value="ATP-DEPENDENT (S)-NAD(P)H-HYDRATE DEHYDRATASE FAMILY MEMBER"/>
    <property type="match status" value="1"/>
</dbReference>
<keyword evidence="3 6" id="KW-0521">NADP</keyword>
<comment type="catalytic activity">
    <reaction evidence="6">
        <text>(6S)-NADPHX + ADP = AMP + phosphate + NADPH + H(+)</text>
        <dbReference type="Rhea" id="RHEA:32235"/>
        <dbReference type="ChEBI" id="CHEBI:15378"/>
        <dbReference type="ChEBI" id="CHEBI:43474"/>
        <dbReference type="ChEBI" id="CHEBI:57783"/>
        <dbReference type="ChEBI" id="CHEBI:64076"/>
        <dbReference type="ChEBI" id="CHEBI:456215"/>
        <dbReference type="ChEBI" id="CHEBI:456216"/>
        <dbReference type="EC" id="4.2.1.136"/>
    </reaction>
</comment>
<dbReference type="EC" id="4.2.1.136" evidence="6"/>
<feature type="binding site" evidence="6">
    <location>
        <position position="214"/>
    </location>
    <ligand>
        <name>AMP</name>
        <dbReference type="ChEBI" id="CHEBI:456215"/>
    </ligand>
</feature>
<reference evidence="9" key="1">
    <citation type="journal article" date="2019" name="Int. J. Syst. Evol. Microbiol.">
        <title>The Global Catalogue of Microorganisms (GCM) 10K type strain sequencing project: providing services to taxonomists for standard genome sequencing and annotation.</title>
        <authorList>
            <consortium name="The Broad Institute Genomics Platform"/>
            <consortium name="The Broad Institute Genome Sequencing Center for Infectious Disease"/>
            <person name="Wu L."/>
            <person name="Ma J."/>
        </authorList>
    </citation>
    <scope>NUCLEOTIDE SEQUENCE [LARGE SCALE GENOMIC DNA]</scope>
    <source>
        <strain evidence="9">CCM 8980</strain>
    </source>
</reference>
<evidence type="ECO:0000256" key="3">
    <source>
        <dbReference type="ARBA" id="ARBA00022857"/>
    </source>
</evidence>
<dbReference type="PROSITE" id="PS51383">
    <property type="entry name" value="YJEF_C_3"/>
    <property type="match status" value="1"/>
</dbReference>
<sequence length="279" mass="28534">MKQLSESIVQAVVRPRPQESHKGTFGRVLIVGGNAQFGGAAIMAASAAVYAGAGLVTVATDPVNRSALHARLPEAMIVPFNDRQALKAALAAATVIVIGPGLGTDEAALAILQTTLAGITPAQTLILDGSAITLVAEHQLPVEFQNVVWTPHQMEWQRLSGLAVKAQTVAANTKAAAAIAGTVIVKSHRTQIFSPTASYENTTGSAAMATGGSGDTLTGILAAFIAQFGYVDQTVCAAVYAHSAIADGLAATNYVVLPSMVIAALPHYMQRIAASGAPA</sequence>
<dbReference type="NCBIfam" id="TIGR00196">
    <property type="entry name" value="yjeF_cterm"/>
    <property type="match status" value="1"/>
</dbReference>
<protein>
    <recommendedName>
        <fullName evidence="6">ADP-dependent (S)-NAD(P)H-hydrate dehydratase</fullName>
        <ecNumber evidence="6">4.2.1.136</ecNumber>
    </recommendedName>
    <alternativeName>
        <fullName evidence="6">ADP-dependent NAD(P)HX dehydratase</fullName>
    </alternativeName>
</protein>
<comment type="cofactor">
    <cofactor evidence="6">
        <name>Mg(2+)</name>
        <dbReference type="ChEBI" id="CHEBI:18420"/>
    </cofactor>
</comment>
<name>A0ABW4CI72_9LACO</name>
<evidence type="ECO:0000256" key="4">
    <source>
        <dbReference type="ARBA" id="ARBA00023027"/>
    </source>
</evidence>
<keyword evidence="5 6" id="KW-0456">Lyase</keyword>
<comment type="catalytic activity">
    <reaction evidence="6">
        <text>(6S)-NADHX + ADP = AMP + phosphate + NADH + H(+)</text>
        <dbReference type="Rhea" id="RHEA:32223"/>
        <dbReference type="ChEBI" id="CHEBI:15378"/>
        <dbReference type="ChEBI" id="CHEBI:43474"/>
        <dbReference type="ChEBI" id="CHEBI:57945"/>
        <dbReference type="ChEBI" id="CHEBI:64074"/>
        <dbReference type="ChEBI" id="CHEBI:456215"/>
        <dbReference type="ChEBI" id="CHEBI:456216"/>
        <dbReference type="EC" id="4.2.1.136"/>
    </reaction>
</comment>
<evidence type="ECO:0000313" key="8">
    <source>
        <dbReference type="EMBL" id="MFD1429831.1"/>
    </source>
</evidence>
<dbReference type="EMBL" id="JBHTOC010000007">
    <property type="protein sequence ID" value="MFD1429831.1"/>
    <property type="molecule type" value="Genomic_DNA"/>
</dbReference>
<evidence type="ECO:0000259" key="7">
    <source>
        <dbReference type="PROSITE" id="PS51383"/>
    </source>
</evidence>
<evidence type="ECO:0000313" key="9">
    <source>
        <dbReference type="Proteomes" id="UP001597196"/>
    </source>
</evidence>
<keyword evidence="9" id="KW-1185">Reference proteome</keyword>
<dbReference type="Proteomes" id="UP001597196">
    <property type="component" value="Unassembled WGS sequence"/>
</dbReference>